<dbReference type="Proteomes" id="UP000010552">
    <property type="component" value="Unassembled WGS sequence"/>
</dbReference>
<gene>
    <name evidence="2" type="ORF">PAL_GLEAN10009533</name>
</gene>
<evidence type="ECO:0000313" key="3">
    <source>
        <dbReference type="Proteomes" id="UP000010552"/>
    </source>
</evidence>
<name>L5L4E4_PTEAL</name>
<feature type="domain" description="Cytoplasmic polyadenylation element-binding protein 1 N-terminal" evidence="1">
    <location>
        <begin position="29"/>
        <end position="90"/>
    </location>
</feature>
<evidence type="ECO:0000259" key="1">
    <source>
        <dbReference type="Pfam" id="PF16368"/>
    </source>
</evidence>
<proteinExistence type="predicted"/>
<keyword evidence="3" id="KW-1185">Reference proteome</keyword>
<dbReference type="InParanoid" id="L5L4E4"/>
<dbReference type="STRING" id="9402.L5L4E4"/>
<evidence type="ECO:0000313" key="2">
    <source>
        <dbReference type="EMBL" id="ELK18305.1"/>
    </source>
</evidence>
<dbReference type="InterPro" id="IPR032292">
    <property type="entry name" value="CEBP1_N"/>
</dbReference>
<protein>
    <submittedName>
        <fullName evidence="2">Cytoplasmic polyadenylation element-binding protein 1</fullName>
    </submittedName>
</protein>
<dbReference type="Pfam" id="PF16368">
    <property type="entry name" value="CEBP1_N"/>
    <property type="match status" value="1"/>
</dbReference>
<reference evidence="3" key="1">
    <citation type="journal article" date="2013" name="Science">
        <title>Comparative analysis of bat genomes provides insight into the evolution of flight and immunity.</title>
        <authorList>
            <person name="Zhang G."/>
            <person name="Cowled C."/>
            <person name="Shi Z."/>
            <person name="Huang Z."/>
            <person name="Bishop-Lilly K.A."/>
            <person name="Fang X."/>
            <person name="Wynne J.W."/>
            <person name="Xiong Z."/>
            <person name="Baker M.L."/>
            <person name="Zhao W."/>
            <person name="Tachedjian M."/>
            <person name="Zhu Y."/>
            <person name="Zhou P."/>
            <person name="Jiang X."/>
            <person name="Ng J."/>
            <person name="Yang L."/>
            <person name="Wu L."/>
            <person name="Xiao J."/>
            <person name="Feng Y."/>
            <person name="Chen Y."/>
            <person name="Sun X."/>
            <person name="Zhang Y."/>
            <person name="Marsh G.A."/>
            <person name="Crameri G."/>
            <person name="Broder C.C."/>
            <person name="Frey K.G."/>
            <person name="Wang L.F."/>
            <person name="Wang J."/>
        </authorList>
    </citation>
    <scope>NUCLEOTIDE SEQUENCE [LARGE SCALE GENOMIC DNA]</scope>
</reference>
<sequence length="150" mass="16208">MVEPTLGSGSGAVLWFSFSAVHTPVQCLEEGAGRIKDCWDSQEPPALSKCSNASIFRRINAILDNSLDFSGVCSTPVNRGIHDHLPGIPVVSLVRCQALEMVLLLYPAYASGWSDDKVRVDFVVFSDASQSKGGEVPEVKAYISDYSDIV</sequence>
<dbReference type="AlphaFoldDB" id="L5L4E4"/>
<dbReference type="EMBL" id="KB030332">
    <property type="protein sequence ID" value="ELK18305.1"/>
    <property type="molecule type" value="Genomic_DNA"/>
</dbReference>
<accession>L5L4E4</accession>
<organism evidence="2 3">
    <name type="scientific">Pteropus alecto</name>
    <name type="common">Black flying fox</name>
    <dbReference type="NCBI Taxonomy" id="9402"/>
    <lineage>
        <taxon>Eukaryota</taxon>
        <taxon>Metazoa</taxon>
        <taxon>Chordata</taxon>
        <taxon>Craniata</taxon>
        <taxon>Vertebrata</taxon>
        <taxon>Euteleostomi</taxon>
        <taxon>Mammalia</taxon>
        <taxon>Eutheria</taxon>
        <taxon>Laurasiatheria</taxon>
        <taxon>Chiroptera</taxon>
        <taxon>Yinpterochiroptera</taxon>
        <taxon>Pteropodoidea</taxon>
        <taxon>Pteropodidae</taxon>
        <taxon>Pteropodinae</taxon>
        <taxon>Pteropus</taxon>
    </lineage>
</organism>